<dbReference type="EMBL" id="FNPX01000002">
    <property type="protein sequence ID" value="SDY66770.1"/>
    <property type="molecule type" value="Genomic_DNA"/>
</dbReference>
<accession>A0A1H3LR18</accession>
<evidence type="ECO:0000313" key="6">
    <source>
        <dbReference type="EMBL" id="SDY66770.1"/>
    </source>
</evidence>
<gene>
    <name evidence="6" type="ORF">SAMN05444004_102283</name>
</gene>
<dbReference type="PANTHER" id="PTHR48097">
    <property type="entry name" value="L-THREONINE ALDOLASE-RELATED"/>
    <property type="match status" value="1"/>
</dbReference>
<dbReference type="GO" id="GO:0006520">
    <property type="term" value="P:amino acid metabolic process"/>
    <property type="evidence" value="ECO:0007669"/>
    <property type="project" value="InterPro"/>
</dbReference>
<dbReference type="STRING" id="1244108.SAMN05444004_102283"/>
<comment type="subunit">
    <text evidence="3">Homotetramer.</text>
</comment>
<evidence type="ECO:0000256" key="1">
    <source>
        <dbReference type="ARBA" id="ARBA00001933"/>
    </source>
</evidence>
<protein>
    <submittedName>
        <fullName evidence="6">L-threonine aldolase</fullName>
    </submittedName>
</protein>
<evidence type="ECO:0000259" key="5">
    <source>
        <dbReference type="Pfam" id="PF01212"/>
    </source>
</evidence>
<evidence type="ECO:0000256" key="4">
    <source>
        <dbReference type="ARBA" id="ARBA00022898"/>
    </source>
</evidence>
<dbReference type="Gene3D" id="3.40.640.10">
    <property type="entry name" value="Type I PLP-dependent aspartate aminotransferase-like (Major domain)"/>
    <property type="match status" value="1"/>
</dbReference>
<dbReference type="PANTHER" id="PTHR48097:SF5">
    <property type="entry name" value="LOW SPECIFICITY L-THREONINE ALDOLASE"/>
    <property type="match status" value="1"/>
</dbReference>
<name>A0A1H3LR18_9RHOB</name>
<evidence type="ECO:0000313" key="7">
    <source>
        <dbReference type="Proteomes" id="UP000198914"/>
    </source>
</evidence>
<keyword evidence="7" id="KW-1185">Reference proteome</keyword>
<comment type="similarity">
    <text evidence="2">Belongs to the threonine aldolase family.</text>
</comment>
<dbReference type="Proteomes" id="UP000198914">
    <property type="component" value="Unassembled WGS sequence"/>
</dbReference>
<dbReference type="SUPFAM" id="SSF53383">
    <property type="entry name" value="PLP-dependent transferases"/>
    <property type="match status" value="1"/>
</dbReference>
<feature type="domain" description="Aromatic amino acid beta-eliminating lyase/threonine aldolase" evidence="5">
    <location>
        <begin position="5"/>
        <end position="289"/>
    </location>
</feature>
<proteinExistence type="inferred from homology"/>
<reference evidence="7" key="1">
    <citation type="submission" date="2016-10" db="EMBL/GenBank/DDBJ databases">
        <authorList>
            <person name="Varghese N."/>
            <person name="Submissions S."/>
        </authorList>
    </citation>
    <scope>NUCLEOTIDE SEQUENCE [LARGE SCALE GENOMIC DNA]</scope>
    <source>
        <strain evidence="7">DSM 100420</strain>
    </source>
</reference>
<dbReference type="Gene3D" id="3.90.1150.10">
    <property type="entry name" value="Aspartate Aminotransferase, domain 1"/>
    <property type="match status" value="1"/>
</dbReference>
<evidence type="ECO:0000256" key="3">
    <source>
        <dbReference type="ARBA" id="ARBA00011881"/>
    </source>
</evidence>
<dbReference type="AlphaFoldDB" id="A0A1H3LR18"/>
<comment type="cofactor">
    <cofactor evidence="1">
        <name>pyridoxal 5'-phosphate</name>
        <dbReference type="ChEBI" id="CHEBI:597326"/>
    </cofactor>
</comment>
<dbReference type="Pfam" id="PF01212">
    <property type="entry name" value="Beta_elim_lyase"/>
    <property type="match status" value="1"/>
</dbReference>
<dbReference type="InterPro" id="IPR015422">
    <property type="entry name" value="PyrdxlP-dep_Trfase_small"/>
</dbReference>
<dbReference type="GO" id="GO:0016829">
    <property type="term" value="F:lyase activity"/>
    <property type="evidence" value="ECO:0007669"/>
    <property type="project" value="InterPro"/>
</dbReference>
<dbReference type="InterPro" id="IPR015421">
    <property type="entry name" value="PyrdxlP-dep_Trfase_major"/>
</dbReference>
<dbReference type="InterPro" id="IPR001597">
    <property type="entry name" value="ArAA_b-elim_lyase/Thr_aldolase"/>
</dbReference>
<sequence>MNLNFASDNTGPVAGPILQAIVDANAGAAMPYGNDPWMRQVTEQIRTLFNWPEAEVLLVATGTGANALALAGLVQPWETVLCHRIAHIEEDECGAPEFYTGGAKLVLIDGAQGRIDKDALAAMIARTGGSVHNVQKGALSLTNVTEAGTLYSLDQLGALTGMAKDAGIRTHLDGARFANACAALDCTAAEMVRGFDMVSFGGTKNGCMGVEAIVMRDPAHHWEMQLRRKRAAQLWSKHRFLSAQMLAYLQNDLWLDNARAANAAGQRLAKGLRDIGARMEWEPQANMIFCRLPRSAHDKAQAEAQYYLMDNAEEPLCRLVCDFTKTEAEVDRLLELFAG</sequence>
<organism evidence="6 7">
    <name type="scientific">Jannaschia faecimaris</name>
    <dbReference type="NCBI Taxonomy" id="1244108"/>
    <lineage>
        <taxon>Bacteria</taxon>
        <taxon>Pseudomonadati</taxon>
        <taxon>Pseudomonadota</taxon>
        <taxon>Alphaproteobacteria</taxon>
        <taxon>Rhodobacterales</taxon>
        <taxon>Roseobacteraceae</taxon>
        <taxon>Jannaschia</taxon>
    </lineage>
</organism>
<keyword evidence="4" id="KW-0663">Pyridoxal phosphate</keyword>
<dbReference type="InterPro" id="IPR015424">
    <property type="entry name" value="PyrdxlP-dep_Trfase"/>
</dbReference>
<evidence type="ECO:0000256" key="2">
    <source>
        <dbReference type="ARBA" id="ARBA00006966"/>
    </source>
</evidence>